<dbReference type="NCBIfam" id="TIGR00231">
    <property type="entry name" value="small_GTP"/>
    <property type="match status" value="1"/>
</dbReference>
<organism evidence="9 10">
    <name type="scientific">Panicum virgatum</name>
    <name type="common">Blackwell switchgrass</name>
    <dbReference type="NCBI Taxonomy" id="38727"/>
    <lineage>
        <taxon>Eukaryota</taxon>
        <taxon>Viridiplantae</taxon>
        <taxon>Streptophyta</taxon>
        <taxon>Embryophyta</taxon>
        <taxon>Tracheophyta</taxon>
        <taxon>Spermatophyta</taxon>
        <taxon>Magnoliopsida</taxon>
        <taxon>Liliopsida</taxon>
        <taxon>Poales</taxon>
        <taxon>Poaceae</taxon>
        <taxon>PACMAD clade</taxon>
        <taxon>Panicoideae</taxon>
        <taxon>Panicodae</taxon>
        <taxon>Paniceae</taxon>
        <taxon>Panicinae</taxon>
        <taxon>Panicum</taxon>
        <taxon>Panicum sect. Hiantes</taxon>
    </lineage>
</organism>
<dbReference type="InterPro" id="IPR057289">
    <property type="entry name" value="Rab1/Ypt1"/>
</dbReference>
<comment type="similarity">
    <text evidence="2">Belongs to the small GTPase superfamily. Rab family.</text>
</comment>
<evidence type="ECO:0000256" key="2">
    <source>
        <dbReference type="ARBA" id="ARBA00006270"/>
    </source>
</evidence>
<evidence type="ECO:0000256" key="4">
    <source>
        <dbReference type="ARBA" id="ARBA00022927"/>
    </source>
</evidence>
<dbReference type="GO" id="GO:0005525">
    <property type="term" value="F:GTP binding"/>
    <property type="evidence" value="ECO:0007669"/>
    <property type="project" value="UniProtKB-KW"/>
</dbReference>
<proteinExistence type="inferred from homology"/>
<dbReference type="PANTHER" id="PTHR47977">
    <property type="entry name" value="RAS-RELATED PROTEIN RAB"/>
    <property type="match status" value="1"/>
</dbReference>
<evidence type="ECO:0000256" key="6">
    <source>
        <dbReference type="ARBA" id="ARBA00023136"/>
    </source>
</evidence>
<dbReference type="SMART" id="SM00175">
    <property type="entry name" value="RAB"/>
    <property type="match status" value="1"/>
</dbReference>
<comment type="subcellular location">
    <subcellularLocation>
        <location evidence="1">Cell membrane</location>
        <topology evidence="1">Lipid-anchor</topology>
        <orientation evidence="1">Cytoplasmic side</orientation>
    </subcellularLocation>
</comment>
<dbReference type="InterPro" id="IPR050227">
    <property type="entry name" value="Rab"/>
</dbReference>
<evidence type="ECO:0000313" key="9">
    <source>
        <dbReference type="EMBL" id="KAG2615820.1"/>
    </source>
</evidence>
<dbReference type="AlphaFoldDB" id="A0A8T0TYG6"/>
<sequence length="256" mass="28423">MTSGSRKGGVFAGLPLPLPLRCFSACSFLCTSSPSSELHHRIRIEVADSLAAMSSIEYDYLFKLLLIGDSSVGKSCLLLRFADDSYVDTYISTIGVDFKIRTVELDGKTVKLQIWDTAGQERFRTITSSYYRGAHGIIIVYDVTDMESFNNIKQWLSEIDRYASDSVCKLLVGNKCDLVDNKVVDTEKAKAFADSLGIPFIETSAKESINVEEAFLTMSSEIKKRMATQPSVERRPTVHVHMKGQPIQQKSSCCSS</sequence>
<reference evidence="9" key="1">
    <citation type="submission" date="2020-05" db="EMBL/GenBank/DDBJ databases">
        <title>WGS assembly of Panicum virgatum.</title>
        <authorList>
            <person name="Lovell J.T."/>
            <person name="Jenkins J."/>
            <person name="Shu S."/>
            <person name="Juenger T.E."/>
            <person name="Schmutz J."/>
        </authorList>
    </citation>
    <scope>NUCLEOTIDE SEQUENCE</scope>
    <source>
        <strain evidence="9">AP13</strain>
    </source>
</reference>
<keyword evidence="4" id="KW-0653">Protein transport</keyword>
<keyword evidence="4" id="KW-0813">Transport</keyword>
<evidence type="ECO:0000256" key="7">
    <source>
        <dbReference type="ARBA" id="ARBA00023288"/>
    </source>
</evidence>
<dbReference type="Proteomes" id="UP000823388">
    <property type="component" value="Chromosome 3N"/>
</dbReference>
<protein>
    <recommendedName>
        <fullName evidence="11">Ras-related protein RABD1</fullName>
    </recommendedName>
</protein>
<accession>A0A8T0TYG6</accession>
<evidence type="ECO:0000256" key="8">
    <source>
        <dbReference type="ARBA" id="ARBA00023289"/>
    </source>
</evidence>
<evidence type="ECO:0000256" key="1">
    <source>
        <dbReference type="ARBA" id="ARBA00004342"/>
    </source>
</evidence>
<name>A0A8T0TYG6_PANVG</name>
<dbReference type="InterPro" id="IPR005225">
    <property type="entry name" value="Small_GTP-bd"/>
</dbReference>
<dbReference type="PRINTS" id="PR00449">
    <property type="entry name" value="RASTRNSFRMNG"/>
</dbReference>
<comment type="caution">
    <text evidence="9">The sequence shown here is derived from an EMBL/GenBank/DDBJ whole genome shotgun (WGS) entry which is preliminary data.</text>
</comment>
<dbReference type="SMART" id="SM00177">
    <property type="entry name" value="ARF"/>
    <property type="match status" value="1"/>
</dbReference>
<dbReference type="FunFam" id="3.40.50.300:FF:000359">
    <property type="entry name" value="Small GTP-binding protein"/>
    <property type="match status" value="1"/>
</dbReference>
<dbReference type="PROSITE" id="PS51421">
    <property type="entry name" value="RAS"/>
    <property type="match status" value="1"/>
</dbReference>
<dbReference type="Pfam" id="PF00071">
    <property type="entry name" value="Ras"/>
    <property type="match status" value="1"/>
</dbReference>
<keyword evidence="3" id="KW-0547">Nucleotide-binding</keyword>
<keyword evidence="6" id="KW-0472">Membrane</keyword>
<dbReference type="GO" id="GO:0005794">
    <property type="term" value="C:Golgi apparatus"/>
    <property type="evidence" value="ECO:0007669"/>
    <property type="project" value="UniProtKB-ARBA"/>
</dbReference>
<dbReference type="PROSITE" id="PS51420">
    <property type="entry name" value="RHO"/>
    <property type="match status" value="1"/>
</dbReference>
<keyword evidence="10" id="KW-1185">Reference proteome</keyword>
<dbReference type="GO" id="GO:0005886">
    <property type="term" value="C:plasma membrane"/>
    <property type="evidence" value="ECO:0007669"/>
    <property type="project" value="UniProtKB-SubCell"/>
</dbReference>
<dbReference type="SUPFAM" id="SSF52540">
    <property type="entry name" value="P-loop containing nucleoside triphosphate hydrolases"/>
    <property type="match status" value="1"/>
</dbReference>
<dbReference type="PROSITE" id="PS51417">
    <property type="entry name" value="ARF"/>
    <property type="match status" value="1"/>
</dbReference>
<keyword evidence="5" id="KW-0342">GTP-binding</keyword>
<dbReference type="CDD" id="cd01869">
    <property type="entry name" value="Rab1_Ypt1"/>
    <property type="match status" value="1"/>
</dbReference>
<evidence type="ECO:0008006" key="11">
    <source>
        <dbReference type="Google" id="ProtNLM"/>
    </source>
</evidence>
<dbReference type="SMART" id="SM00173">
    <property type="entry name" value="RAS"/>
    <property type="match status" value="1"/>
</dbReference>
<dbReference type="OrthoDB" id="9989112at2759"/>
<gene>
    <name evidence="9" type="ORF">PVAP13_3NG045871</name>
</gene>
<dbReference type="SMART" id="SM00174">
    <property type="entry name" value="RHO"/>
    <property type="match status" value="1"/>
</dbReference>
<dbReference type="SMART" id="SM00176">
    <property type="entry name" value="RAN"/>
    <property type="match status" value="1"/>
</dbReference>
<evidence type="ECO:0000256" key="3">
    <source>
        <dbReference type="ARBA" id="ARBA00022741"/>
    </source>
</evidence>
<dbReference type="EMBL" id="CM029042">
    <property type="protein sequence ID" value="KAG2615820.1"/>
    <property type="molecule type" value="Genomic_DNA"/>
</dbReference>
<keyword evidence="7" id="KW-0449">Lipoprotein</keyword>
<dbReference type="PROSITE" id="PS51419">
    <property type="entry name" value="RAB"/>
    <property type="match status" value="1"/>
</dbReference>
<dbReference type="GO" id="GO:0003924">
    <property type="term" value="F:GTPase activity"/>
    <property type="evidence" value="ECO:0007669"/>
    <property type="project" value="InterPro"/>
</dbReference>
<evidence type="ECO:0000256" key="5">
    <source>
        <dbReference type="ARBA" id="ARBA00023134"/>
    </source>
</evidence>
<dbReference type="GO" id="GO:0015031">
    <property type="term" value="P:protein transport"/>
    <property type="evidence" value="ECO:0007669"/>
    <property type="project" value="UniProtKB-KW"/>
</dbReference>
<dbReference type="InterPro" id="IPR001806">
    <property type="entry name" value="Small_GTPase"/>
</dbReference>
<dbReference type="Gene3D" id="3.40.50.300">
    <property type="entry name" value="P-loop containing nucleotide triphosphate hydrolases"/>
    <property type="match status" value="1"/>
</dbReference>
<keyword evidence="8" id="KW-0636">Prenylation</keyword>
<evidence type="ECO:0000313" key="10">
    <source>
        <dbReference type="Proteomes" id="UP000823388"/>
    </source>
</evidence>
<dbReference type="InterPro" id="IPR027417">
    <property type="entry name" value="P-loop_NTPase"/>
</dbReference>